<dbReference type="GO" id="GO:0016491">
    <property type="term" value="F:oxidoreductase activity"/>
    <property type="evidence" value="ECO:0007669"/>
    <property type="project" value="InterPro"/>
</dbReference>
<evidence type="ECO:0000313" key="2">
    <source>
        <dbReference type="EMBL" id="KAB8078103.1"/>
    </source>
</evidence>
<keyword evidence="3" id="KW-1185">Reference proteome</keyword>
<name>A0A5N5XBF7_9EURO</name>
<reference evidence="2 3" key="1">
    <citation type="submission" date="2019-04" db="EMBL/GenBank/DDBJ databases">
        <title>Friends and foes A comparative genomics study of 23 Aspergillus species from section Flavi.</title>
        <authorList>
            <consortium name="DOE Joint Genome Institute"/>
            <person name="Kjaerbolling I."/>
            <person name="Vesth T."/>
            <person name="Frisvad J.C."/>
            <person name="Nybo J.L."/>
            <person name="Theobald S."/>
            <person name="Kildgaard S."/>
            <person name="Isbrandt T."/>
            <person name="Kuo A."/>
            <person name="Sato A."/>
            <person name="Lyhne E.K."/>
            <person name="Kogle M.E."/>
            <person name="Wiebenga A."/>
            <person name="Kun R.S."/>
            <person name="Lubbers R.J."/>
            <person name="Makela M.R."/>
            <person name="Barry K."/>
            <person name="Chovatia M."/>
            <person name="Clum A."/>
            <person name="Daum C."/>
            <person name="Haridas S."/>
            <person name="He G."/>
            <person name="LaButti K."/>
            <person name="Lipzen A."/>
            <person name="Mondo S."/>
            <person name="Riley R."/>
            <person name="Salamov A."/>
            <person name="Simmons B.A."/>
            <person name="Magnuson J.K."/>
            <person name="Henrissat B."/>
            <person name="Mortensen U.H."/>
            <person name="Larsen T.O."/>
            <person name="Devries R.P."/>
            <person name="Grigoriev I.V."/>
            <person name="Machida M."/>
            <person name="Baker S.E."/>
            <person name="Andersen M.R."/>
        </authorList>
    </citation>
    <scope>NUCLEOTIDE SEQUENCE [LARGE SCALE GENOMIC DNA]</scope>
    <source>
        <strain evidence="2 3">CBS 151.66</strain>
    </source>
</reference>
<sequence length="106" mass="12265">MTHTITVLFPSDADADYNIGYYMFHHMTLIERHWKKYGLQRWSVTKFNLALDRSQPPYAFGSTVVWENETSLEEATGSAESAEIMRDVAKFSNKQPVFLFRLQLAA</sequence>
<evidence type="ECO:0000313" key="3">
    <source>
        <dbReference type="Proteomes" id="UP000326565"/>
    </source>
</evidence>
<dbReference type="AlphaFoldDB" id="A0A5N5XBF7"/>
<comment type="similarity">
    <text evidence="1">Belongs to the tpcK family.</text>
</comment>
<gene>
    <name evidence="2" type="ORF">BDV29DRAFT_20618</name>
</gene>
<organism evidence="2 3">
    <name type="scientific">Aspergillus leporis</name>
    <dbReference type="NCBI Taxonomy" id="41062"/>
    <lineage>
        <taxon>Eukaryota</taxon>
        <taxon>Fungi</taxon>
        <taxon>Dikarya</taxon>
        <taxon>Ascomycota</taxon>
        <taxon>Pezizomycotina</taxon>
        <taxon>Eurotiomycetes</taxon>
        <taxon>Eurotiomycetidae</taxon>
        <taxon>Eurotiales</taxon>
        <taxon>Aspergillaceae</taxon>
        <taxon>Aspergillus</taxon>
        <taxon>Aspergillus subgen. Circumdati</taxon>
    </lineage>
</organism>
<dbReference type="OrthoDB" id="4892971at2759"/>
<dbReference type="SUPFAM" id="SSF54909">
    <property type="entry name" value="Dimeric alpha+beta barrel"/>
    <property type="match status" value="1"/>
</dbReference>
<dbReference type="NCBIfam" id="TIGR02118">
    <property type="entry name" value="EthD family reductase"/>
    <property type="match status" value="1"/>
</dbReference>
<dbReference type="EMBL" id="ML732161">
    <property type="protein sequence ID" value="KAB8078103.1"/>
    <property type="molecule type" value="Genomic_DNA"/>
</dbReference>
<dbReference type="PANTHER" id="PTHR40260:SF2">
    <property type="entry name" value="BLR8190 PROTEIN"/>
    <property type="match status" value="1"/>
</dbReference>
<evidence type="ECO:0008006" key="4">
    <source>
        <dbReference type="Google" id="ProtNLM"/>
    </source>
</evidence>
<dbReference type="InterPro" id="IPR009799">
    <property type="entry name" value="EthD_dom"/>
</dbReference>
<dbReference type="Proteomes" id="UP000326565">
    <property type="component" value="Unassembled WGS sequence"/>
</dbReference>
<evidence type="ECO:0000256" key="1">
    <source>
        <dbReference type="ARBA" id="ARBA00005986"/>
    </source>
</evidence>
<dbReference type="Gene3D" id="3.30.70.100">
    <property type="match status" value="1"/>
</dbReference>
<protein>
    <recommendedName>
        <fullName evidence="4">EthD domain-containing protein</fullName>
    </recommendedName>
</protein>
<dbReference type="InterPro" id="IPR011008">
    <property type="entry name" value="Dimeric_a/b-barrel"/>
</dbReference>
<proteinExistence type="inferred from homology"/>
<accession>A0A5N5XBF7</accession>
<dbReference type="PANTHER" id="PTHR40260">
    <property type="entry name" value="BLR8190 PROTEIN"/>
    <property type="match status" value="1"/>
</dbReference>